<accession>A0A9N8YR55</accession>
<evidence type="ECO:0000313" key="4">
    <source>
        <dbReference type="Proteomes" id="UP000789342"/>
    </source>
</evidence>
<evidence type="ECO:0000256" key="2">
    <source>
        <dbReference type="SAM" id="Phobius"/>
    </source>
</evidence>
<feature type="compositionally biased region" description="Low complexity" evidence="1">
    <location>
        <begin position="62"/>
        <end position="76"/>
    </location>
</feature>
<sequence length="105" mass="12059">MASIVDESYSSRQDVYDALLNTLFPITFVILFNISRYKSEEPRKNEQPISNEKSKEDEESISSKNSKENNGSGKNGIPRDKFLSKVNLLPILDDLLYNAVTWYLH</sequence>
<comment type="caution">
    <text evidence="3">The sequence shown here is derived from an EMBL/GenBank/DDBJ whole genome shotgun (WGS) entry which is preliminary data.</text>
</comment>
<protein>
    <submittedName>
        <fullName evidence="3">1133_t:CDS:1</fullName>
    </submittedName>
</protein>
<proteinExistence type="predicted"/>
<keyword evidence="4" id="KW-1185">Reference proteome</keyword>
<gene>
    <name evidence="3" type="ORF">AMORRO_LOCUS373</name>
</gene>
<name>A0A9N8YR55_9GLOM</name>
<feature type="compositionally biased region" description="Basic and acidic residues" evidence="1">
    <location>
        <begin position="40"/>
        <end position="56"/>
    </location>
</feature>
<evidence type="ECO:0000313" key="3">
    <source>
        <dbReference type="EMBL" id="CAG8442234.1"/>
    </source>
</evidence>
<dbReference type="EMBL" id="CAJVPV010000091">
    <property type="protein sequence ID" value="CAG8442234.1"/>
    <property type="molecule type" value="Genomic_DNA"/>
</dbReference>
<keyword evidence="2" id="KW-1133">Transmembrane helix</keyword>
<dbReference type="AlphaFoldDB" id="A0A9N8YR55"/>
<feature type="region of interest" description="Disordered" evidence="1">
    <location>
        <begin position="40"/>
        <end position="80"/>
    </location>
</feature>
<dbReference type="InterPro" id="IPR046566">
    <property type="entry name" value="DUF6720"/>
</dbReference>
<keyword evidence="2" id="KW-0472">Membrane</keyword>
<evidence type="ECO:0000256" key="1">
    <source>
        <dbReference type="SAM" id="MobiDB-lite"/>
    </source>
</evidence>
<reference evidence="3" key="1">
    <citation type="submission" date="2021-06" db="EMBL/GenBank/DDBJ databases">
        <authorList>
            <person name="Kallberg Y."/>
            <person name="Tangrot J."/>
            <person name="Rosling A."/>
        </authorList>
    </citation>
    <scope>NUCLEOTIDE SEQUENCE</scope>
    <source>
        <strain evidence="3">CL551</strain>
    </source>
</reference>
<dbReference type="OrthoDB" id="2434437at2759"/>
<dbReference type="Proteomes" id="UP000789342">
    <property type="component" value="Unassembled WGS sequence"/>
</dbReference>
<keyword evidence="2" id="KW-0812">Transmembrane</keyword>
<dbReference type="Pfam" id="PF20480">
    <property type="entry name" value="DUF6720"/>
    <property type="match status" value="1"/>
</dbReference>
<organism evidence="3 4">
    <name type="scientific">Acaulospora morrowiae</name>
    <dbReference type="NCBI Taxonomy" id="94023"/>
    <lineage>
        <taxon>Eukaryota</taxon>
        <taxon>Fungi</taxon>
        <taxon>Fungi incertae sedis</taxon>
        <taxon>Mucoromycota</taxon>
        <taxon>Glomeromycotina</taxon>
        <taxon>Glomeromycetes</taxon>
        <taxon>Diversisporales</taxon>
        <taxon>Acaulosporaceae</taxon>
        <taxon>Acaulospora</taxon>
    </lineage>
</organism>
<feature type="transmembrane region" description="Helical" evidence="2">
    <location>
        <begin position="15"/>
        <end position="34"/>
    </location>
</feature>